<dbReference type="InterPro" id="IPR036393">
    <property type="entry name" value="AceGlu_kinase-like_sf"/>
</dbReference>
<dbReference type="PANTHER" id="PTHR30409:SF1">
    <property type="entry name" value="CARBAMATE KINASE-RELATED"/>
    <property type="match status" value="1"/>
</dbReference>
<dbReference type="Gene3D" id="3.40.1160.10">
    <property type="entry name" value="Acetylglutamate kinase-like"/>
    <property type="match status" value="1"/>
</dbReference>
<keyword evidence="8" id="KW-1185">Reference proteome</keyword>
<evidence type="ECO:0000259" key="6">
    <source>
        <dbReference type="Pfam" id="PF00696"/>
    </source>
</evidence>
<evidence type="ECO:0000256" key="3">
    <source>
        <dbReference type="ARBA" id="ARBA00022777"/>
    </source>
</evidence>
<feature type="domain" description="Aspartate/glutamate/uridylate kinase" evidence="6">
    <location>
        <begin position="3"/>
        <end position="292"/>
    </location>
</feature>
<proteinExistence type="inferred from homology"/>
<evidence type="ECO:0000313" key="7">
    <source>
        <dbReference type="EMBL" id="NMI01339.1"/>
    </source>
</evidence>
<dbReference type="RefSeq" id="WP_169384802.1">
    <property type="nucleotide sequence ID" value="NZ_JAAXLA010000081.1"/>
</dbReference>
<protein>
    <recommendedName>
        <fullName evidence="4 5">Carbamate kinase</fullName>
    </recommendedName>
</protein>
<dbReference type="PANTHER" id="PTHR30409">
    <property type="entry name" value="CARBAMATE KINASE"/>
    <property type="match status" value="1"/>
</dbReference>
<dbReference type="CDD" id="cd04235">
    <property type="entry name" value="AAK_CK"/>
    <property type="match status" value="1"/>
</dbReference>
<dbReference type="Pfam" id="PF00696">
    <property type="entry name" value="AA_kinase"/>
    <property type="match status" value="1"/>
</dbReference>
<evidence type="ECO:0000256" key="5">
    <source>
        <dbReference type="PIRNR" id="PIRNR000723"/>
    </source>
</evidence>
<accession>A0ABX1SMH9</accession>
<dbReference type="Proteomes" id="UP000820669">
    <property type="component" value="Unassembled WGS sequence"/>
</dbReference>
<dbReference type="PIRSF" id="PIRSF000723">
    <property type="entry name" value="Carbamate_kin"/>
    <property type="match status" value="1"/>
</dbReference>
<dbReference type="SUPFAM" id="SSF53633">
    <property type="entry name" value="Carbamate kinase-like"/>
    <property type="match status" value="1"/>
</dbReference>
<dbReference type="EMBL" id="JAAXLA010000081">
    <property type="protein sequence ID" value="NMI01339.1"/>
    <property type="molecule type" value="Genomic_DNA"/>
</dbReference>
<dbReference type="GO" id="GO:0008804">
    <property type="term" value="F:carbamate kinase activity"/>
    <property type="evidence" value="ECO:0007669"/>
    <property type="project" value="UniProtKB-EC"/>
</dbReference>
<evidence type="ECO:0000256" key="4">
    <source>
        <dbReference type="NCBIfam" id="TIGR00746"/>
    </source>
</evidence>
<comment type="similarity">
    <text evidence="1 5">Belongs to the carbamate kinase family.</text>
</comment>
<comment type="caution">
    <text evidence="7">The sequence shown here is derived from an EMBL/GenBank/DDBJ whole genome shotgun (WGS) entry which is preliminary data.</text>
</comment>
<evidence type="ECO:0000256" key="1">
    <source>
        <dbReference type="ARBA" id="ARBA00011066"/>
    </source>
</evidence>
<evidence type="ECO:0000256" key="2">
    <source>
        <dbReference type="ARBA" id="ARBA00022679"/>
    </source>
</evidence>
<reference evidence="7 8" key="1">
    <citation type="submission" date="2020-04" db="EMBL/GenBank/DDBJ databases">
        <authorList>
            <person name="Klaysubun C."/>
            <person name="Duangmal K."/>
            <person name="Lipun K."/>
        </authorList>
    </citation>
    <scope>NUCLEOTIDE SEQUENCE [LARGE SCALE GENOMIC DNA]</scope>
    <source>
        <strain evidence="7 8">K10HN5</strain>
    </source>
</reference>
<organism evidence="7 8">
    <name type="scientific">Pseudonocardia acidicola</name>
    <dbReference type="NCBI Taxonomy" id="2724939"/>
    <lineage>
        <taxon>Bacteria</taxon>
        <taxon>Bacillati</taxon>
        <taxon>Actinomycetota</taxon>
        <taxon>Actinomycetes</taxon>
        <taxon>Pseudonocardiales</taxon>
        <taxon>Pseudonocardiaceae</taxon>
        <taxon>Pseudonocardia</taxon>
    </lineage>
</organism>
<evidence type="ECO:0000313" key="8">
    <source>
        <dbReference type="Proteomes" id="UP000820669"/>
    </source>
</evidence>
<dbReference type="InterPro" id="IPR003964">
    <property type="entry name" value="Carb_kinase"/>
</dbReference>
<keyword evidence="2 5" id="KW-0808">Transferase</keyword>
<sequence>MSKIAVVALGGNAITRSGQAGTFAEQTENARSMAAAVCRMRDAGWTVVLVHGNGPQVGNLAIQQEAGADRVPDLPLFWLGAMTEGQLGCLLTLSLHEAGEGRLPGVVSVITHTVVDADDPAFANPTKPIGPFFDEAAAKQHATEQGWTVGEDAGRGYRRLVPSPKPKEIVELEAIRALVDQGMIVVAAGGGGIPVVRDGHAYRGIDAVIDKDLAAQRLASALKADALVLVTDVAQVMLDYGKPTARGIGEMTVDEAQTHADDGQFPEGSMGPKMRAAMQFVREGGCTAVVTNAERACASLDTPAGEDAGTRIVATETCMGARS</sequence>
<dbReference type="PRINTS" id="PR01469">
    <property type="entry name" value="CARBMTKINASE"/>
</dbReference>
<name>A0ABX1SMH9_9PSEU</name>
<gene>
    <name evidence="7" type="primary">arcC</name>
    <name evidence="7" type="ORF">HF526_29190</name>
</gene>
<keyword evidence="3 5" id="KW-0418">Kinase</keyword>
<dbReference type="NCBIfam" id="TIGR00746">
    <property type="entry name" value="arcC"/>
    <property type="match status" value="1"/>
</dbReference>
<dbReference type="InterPro" id="IPR001048">
    <property type="entry name" value="Asp/Glu/Uridylate_kinase"/>
</dbReference>
<dbReference type="NCBIfam" id="NF009007">
    <property type="entry name" value="PRK12352.1"/>
    <property type="match status" value="1"/>
</dbReference>